<evidence type="ECO:0000313" key="3">
    <source>
        <dbReference type="Proteomes" id="UP000052943"/>
    </source>
</evidence>
<dbReference type="EMBL" id="LNFO01005903">
    <property type="protein sequence ID" value="KUF76076.1"/>
    <property type="molecule type" value="Genomic_DNA"/>
</dbReference>
<accession>A0A0W8BW43</accession>
<sequence length="508" mass="57597">MVGYHRLWRRAYKFCESFQVELRGHYSADRISNFDEYCRRTSALWAFLICVVSPFPCLLVVTAIDYAPLVPPEDGSKANYMFWARDCLSIALMTAAILEQFRVSIPDLHINATQVIMMPIIAGGGAVLFMMAMSSIIGFPLPFALVVGIPVWFVVVLVSFVCCFGRVLRREPAVFKELKSSIVVLVCQVLLTFVYPAYLYGFIQVQPSNQKFYLVLLPIIKIIAKNWIGHFLGTKYDLMPQIMIFNVDVFNALYVSSSMQNSSSISMMLSMIGLDVVQAWVSISDIGHLMKYIRRLQRKIPAGHPLELVSFIEIAQQIIKEDSEAKAHLSRHRYNSALTILKYQDEGSVDSASSVGASNETTRRNGTVKDVFSAKERRLFVQRTAQVLFTTEFVILVEYTEVIVPFIFCMYTIAMYQLPNRAYYSQVADLDDAGLGSKLGTVVKFGMIELLSLLVFGFIIQRKIGVSMLQLLSFVLDRSWRMVQANLFLWIFYTVQNSLEHNGKCVAK</sequence>
<feature type="transmembrane region" description="Helical" evidence="1">
    <location>
        <begin position="393"/>
        <end position="419"/>
    </location>
</feature>
<evidence type="ECO:0000256" key="1">
    <source>
        <dbReference type="SAM" id="Phobius"/>
    </source>
</evidence>
<dbReference type="OrthoDB" id="117592at2759"/>
<evidence type="ECO:0000313" key="2">
    <source>
        <dbReference type="EMBL" id="KUF76076.1"/>
    </source>
</evidence>
<keyword evidence="1" id="KW-0812">Transmembrane</keyword>
<keyword evidence="1" id="KW-0472">Membrane</keyword>
<feature type="transmembrane region" description="Helical" evidence="1">
    <location>
        <begin position="439"/>
        <end position="460"/>
    </location>
</feature>
<proteinExistence type="predicted"/>
<feature type="transmembrane region" description="Helical" evidence="1">
    <location>
        <begin position="180"/>
        <end position="200"/>
    </location>
</feature>
<feature type="transmembrane region" description="Helical" evidence="1">
    <location>
        <begin position="143"/>
        <end position="168"/>
    </location>
</feature>
<protein>
    <submittedName>
        <fullName evidence="2">Uncharacterized protein</fullName>
    </submittedName>
</protein>
<feature type="transmembrane region" description="Helical" evidence="1">
    <location>
        <begin position="43"/>
        <end position="62"/>
    </location>
</feature>
<feature type="transmembrane region" description="Helical" evidence="1">
    <location>
        <begin position="212"/>
        <end position="231"/>
    </location>
</feature>
<reference evidence="2 3" key="1">
    <citation type="submission" date="2015-11" db="EMBL/GenBank/DDBJ databases">
        <title>Genomes and virulence difference between two physiological races of Phytophthora nicotianae.</title>
        <authorList>
            <person name="Liu H."/>
            <person name="Ma X."/>
            <person name="Yu H."/>
            <person name="Fang D."/>
            <person name="Li Y."/>
            <person name="Wang X."/>
            <person name="Wang W."/>
            <person name="Dong Y."/>
            <person name="Xiao B."/>
        </authorList>
    </citation>
    <scope>NUCLEOTIDE SEQUENCE [LARGE SCALE GENOMIC DNA]</scope>
    <source>
        <strain evidence="3">race 0</strain>
    </source>
</reference>
<feature type="transmembrane region" description="Helical" evidence="1">
    <location>
        <begin position="82"/>
        <end position="103"/>
    </location>
</feature>
<dbReference type="AlphaFoldDB" id="A0A0W8BW43"/>
<organism evidence="2 3">
    <name type="scientific">Phytophthora nicotianae</name>
    <name type="common">Potato buckeye rot agent</name>
    <name type="synonym">Phytophthora parasitica</name>
    <dbReference type="NCBI Taxonomy" id="4792"/>
    <lineage>
        <taxon>Eukaryota</taxon>
        <taxon>Sar</taxon>
        <taxon>Stramenopiles</taxon>
        <taxon>Oomycota</taxon>
        <taxon>Peronosporomycetes</taxon>
        <taxon>Peronosporales</taxon>
        <taxon>Peronosporaceae</taxon>
        <taxon>Phytophthora</taxon>
    </lineage>
</organism>
<comment type="caution">
    <text evidence="2">The sequence shown here is derived from an EMBL/GenBank/DDBJ whole genome shotgun (WGS) entry which is preliminary data.</text>
</comment>
<dbReference type="Proteomes" id="UP000052943">
    <property type="component" value="Unassembled WGS sequence"/>
</dbReference>
<keyword evidence="1" id="KW-1133">Transmembrane helix</keyword>
<feature type="transmembrane region" description="Helical" evidence="1">
    <location>
        <begin position="115"/>
        <end position="137"/>
    </location>
</feature>
<name>A0A0W8BW43_PHYNI</name>
<gene>
    <name evidence="2" type="ORF">AM587_10002058</name>
</gene>